<dbReference type="GeneID" id="30023511"/>
<protein>
    <submittedName>
        <fullName evidence="3">Concanavalin A-like lectin/glucanase</fullName>
    </submittedName>
</protein>
<feature type="chain" id="PRO_5007891381" evidence="2">
    <location>
        <begin position="18"/>
        <end position="247"/>
    </location>
</feature>
<comment type="caution">
    <text evidence="3">The sequence shown here is derived from an EMBL/GenBank/DDBJ whole genome shotgun (WGS) entry which is preliminary data.</text>
</comment>
<dbReference type="InterPro" id="IPR000250">
    <property type="entry name" value="Peptidase_G1"/>
</dbReference>
<feature type="active site" description="Proton acceptor" evidence="1">
    <location>
        <position position="180"/>
    </location>
</feature>
<dbReference type="STRING" id="1081104.A0A167Q502"/>
<dbReference type="RefSeq" id="XP_018702100.1">
    <property type="nucleotide sequence ID" value="XM_018850822.1"/>
</dbReference>
<dbReference type="PANTHER" id="PTHR37536:SF1">
    <property type="entry name" value="ASPERGILLOPEPSIN, PUTAITVE (AFU_ORTHOLOGUE AFUA_7G01200)"/>
    <property type="match status" value="1"/>
</dbReference>
<dbReference type="InterPro" id="IPR038656">
    <property type="entry name" value="Peptidase_G1_sf"/>
</dbReference>
<keyword evidence="4" id="KW-1185">Reference proteome</keyword>
<dbReference type="Pfam" id="PF01828">
    <property type="entry name" value="Peptidase_A4"/>
    <property type="match status" value="1"/>
</dbReference>
<keyword evidence="2" id="KW-0732">Signal</keyword>
<gene>
    <name evidence="3" type="ORF">ISF_07219</name>
</gene>
<evidence type="ECO:0000256" key="1">
    <source>
        <dbReference type="PIRSR" id="PIRSR600250-50"/>
    </source>
</evidence>
<accession>A0A167Q502</accession>
<dbReference type="Proteomes" id="UP000076744">
    <property type="component" value="Unassembled WGS sequence"/>
</dbReference>
<dbReference type="PRINTS" id="PR00977">
    <property type="entry name" value="SCYTLDPTASE"/>
</dbReference>
<dbReference type="CDD" id="cd13426">
    <property type="entry name" value="Peptidase_G1"/>
    <property type="match status" value="1"/>
</dbReference>
<feature type="signal peptide" evidence="2">
    <location>
        <begin position="1"/>
        <end position="17"/>
    </location>
</feature>
<evidence type="ECO:0000313" key="4">
    <source>
        <dbReference type="Proteomes" id="UP000076744"/>
    </source>
</evidence>
<name>A0A167Q502_CORFA</name>
<reference evidence="3 4" key="1">
    <citation type="journal article" date="2016" name="Genome Biol. Evol.">
        <title>Divergent and convergent evolution of fungal pathogenicity.</title>
        <authorList>
            <person name="Shang Y."/>
            <person name="Xiao G."/>
            <person name="Zheng P."/>
            <person name="Cen K."/>
            <person name="Zhan S."/>
            <person name="Wang C."/>
        </authorList>
    </citation>
    <scope>NUCLEOTIDE SEQUENCE [LARGE SCALE GENOMIC DNA]</scope>
    <source>
        <strain evidence="3 4">ARSEF 2679</strain>
    </source>
</reference>
<dbReference type="SUPFAM" id="SSF49899">
    <property type="entry name" value="Concanavalin A-like lectins/glucanases"/>
    <property type="match status" value="1"/>
</dbReference>
<proteinExistence type="predicted"/>
<dbReference type="AlphaFoldDB" id="A0A167Q502"/>
<dbReference type="OrthoDB" id="2862635at2759"/>
<dbReference type="GO" id="GO:0070007">
    <property type="term" value="F:glutamic-type endopeptidase activity"/>
    <property type="evidence" value="ECO:0007669"/>
    <property type="project" value="InterPro"/>
</dbReference>
<dbReference type="GO" id="GO:0006508">
    <property type="term" value="P:proteolysis"/>
    <property type="evidence" value="ECO:0007669"/>
    <property type="project" value="InterPro"/>
</dbReference>
<dbReference type="EMBL" id="AZHB01000020">
    <property type="protein sequence ID" value="OAA57298.1"/>
    <property type="molecule type" value="Genomic_DNA"/>
</dbReference>
<dbReference type="GO" id="GO:0030246">
    <property type="term" value="F:carbohydrate binding"/>
    <property type="evidence" value="ECO:0007669"/>
    <property type="project" value="UniProtKB-KW"/>
</dbReference>
<evidence type="ECO:0000256" key="2">
    <source>
        <dbReference type="SAM" id="SignalP"/>
    </source>
</evidence>
<sequence length="247" mass="26300">MFKSLILALATVGSVAAAPTSSGNLANSVSVPQHKHKRDLTSRGWSGAIQEADSGTWNFVQGTVVLPTLNDQNNPKGSGDIWVGIDGNNCGTAILQTGIVCYGDGSFWVWTEWWQYNMQDYDTNLGVSGGDTVRMTVNATSTTSGTTLIENLTTGKSVSQTFTGETRYPLCESDAEWIVEDFQENGKPVPLVNWGTIEFTNTVASGPGTSVTAAGSELINIKLDDGTIVTQSSVDNDGNVFVKYIGN</sequence>
<dbReference type="InterPro" id="IPR013320">
    <property type="entry name" value="ConA-like_dom_sf"/>
</dbReference>
<organism evidence="3 4">
    <name type="scientific">Cordyceps fumosorosea (strain ARSEF 2679)</name>
    <name type="common">Isaria fumosorosea</name>
    <dbReference type="NCBI Taxonomy" id="1081104"/>
    <lineage>
        <taxon>Eukaryota</taxon>
        <taxon>Fungi</taxon>
        <taxon>Dikarya</taxon>
        <taxon>Ascomycota</taxon>
        <taxon>Pezizomycotina</taxon>
        <taxon>Sordariomycetes</taxon>
        <taxon>Hypocreomycetidae</taxon>
        <taxon>Hypocreales</taxon>
        <taxon>Cordycipitaceae</taxon>
        <taxon>Cordyceps</taxon>
    </lineage>
</organism>
<dbReference type="Gene3D" id="2.60.120.700">
    <property type="entry name" value="Peptidase G1"/>
    <property type="match status" value="1"/>
</dbReference>
<evidence type="ECO:0000313" key="3">
    <source>
        <dbReference type="EMBL" id="OAA57298.1"/>
    </source>
</evidence>
<keyword evidence="3" id="KW-0430">Lectin</keyword>
<dbReference type="PANTHER" id="PTHR37536">
    <property type="entry name" value="PUTATIVE (AFU_ORTHOLOGUE AFUA_3G02970)-RELATED"/>
    <property type="match status" value="1"/>
</dbReference>